<feature type="region of interest" description="Disordered" evidence="12">
    <location>
        <begin position="432"/>
        <end position="465"/>
    </location>
</feature>
<dbReference type="FunFam" id="3.30.160.60:FF:001498">
    <property type="entry name" value="Zinc finger protein 404"/>
    <property type="match status" value="5"/>
</dbReference>
<dbReference type="PROSITE" id="PS50280">
    <property type="entry name" value="SET"/>
    <property type="match status" value="1"/>
</dbReference>
<dbReference type="FunFam" id="3.30.160.60:FF:003942">
    <property type="match status" value="1"/>
</dbReference>
<evidence type="ECO:0000256" key="4">
    <source>
        <dbReference type="ARBA" id="ARBA00022679"/>
    </source>
</evidence>
<evidence type="ECO:0000256" key="2">
    <source>
        <dbReference type="ARBA" id="ARBA00006991"/>
    </source>
</evidence>
<dbReference type="InterPro" id="IPR044417">
    <property type="entry name" value="PRDM7_9_PR-SET"/>
</dbReference>
<evidence type="ECO:0000313" key="18">
    <source>
        <dbReference type="RefSeq" id="XP_022309567.1"/>
    </source>
</evidence>
<protein>
    <submittedName>
        <fullName evidence="17 18">Zinc finger protein 665-like</fullName>
    </submittedName>
</protein>
<feature type="domain" description="C2H2-type" evidence="13">
    <location>
        <begin position="820"/>
        <end position="847"/>
    </location>
</feature>
<dbReference type="SUPFAM" id="SSF82199">
    <property type="entry name" value="SET domain"/>
    <property type="match status" value="1"/>
</dbReference>
<comment type="subcellular location">
    <subcellularLocation>
        <location evidence="1">Nucleus</location>
    </subcellularLocation>
</comment>
<feature type="domain" description="C2H2-type" evidence="13">
    <location>
        <begin position="596"/>
        <end position="623"/>
    </location>
</feature>
<dbReference type="PROSITE" id="PS50157">
    <property type="entry name" value="ZINC_FINGER_C2H2_2"/>
    <property type="match status" value="18"/>
</dbReference>
<feature type="domain" description="C2H2-type" evidence="13">
    <location>
        <begin position="764"/>
        <end position="791"/>
    </location>
</feature>
<gene>
    <name evidence="17 18" type="primary">LOC111115202</name>
</gene>
<reference evidence="17 18" key="1">
    <citation type="submission" date="2025-04" db="UniProtKB">
        <authorList>
            <consortium name="RefSeq"/>
        </authorList>
    </citation>
    <scope>IDENTIFICATION</scope>
    <source>
        <tissue evidence="17 18">Whole sample</tissue>
    </source>
</reference>
<dbReference type="FunFam" id="3.30.160.60:FF:000446">
    <property type="entry name" value="Zinc finger protein"/>
    <property type="match status" value="3"/>
</dbReference>
<name>A0A8B8C3L9_CRAVI</name>
<dbReference type="Pfam" id="PF13465">
    <property type="entry name" value="zf-H2C2_2"/>
    <property type="match status" value="15"/>
</dbReference>
<dbReference type="Gene3D" id="2.170.270.10">
    <property type="entry name" value="SET domain"/>
    <property type="match status" value="1"/>
</dbReference>
<evidence type="ECO:0000256" key="10">
    <source>
        <dbReference type="ARBA" id="ARBA00023242"/>
    </source>
</evidence>
<evidence type="ECO:0000256" key="7">
    <source>
        <dbReference type="ARBA" id="ARBA00022737"/>
    </source>
</evidence>
<feature type="domain" description="C2H2-type" evidence="13">
    <location>
        <begin position="988"/>
        <end position="1015"/>
    </location>
</feature>
<comment type="similarity">
    <text evidence="2">Belongs to the krueppel C2H2-type zinc-finger protein family.</text>
</comment>
<dbReference type="SUPFAM" id="SSF57667">
    <property type="entry name" value="beta-beta-alpha zinc fingers"/>
    <property type="match status" value="10"/>
</dbReference>
<evidence type="ECO:0000259" key="13">
    <source>
        <dbReference type="PROSITE" id="PS50157"/>
    </source>
</evidence>
<feature type="domain" description="C2H2-type" evidence="13">
    <location>
        <begin position="680"/>
        <end position="707"/>
    </location>
</feature>
<dbReference type="Gene3D" id="3.30.160.60">
    <property type="entry name" value="Classic Zinc Finger"/>
    <property type="match status" value="19"/>
</dbReference>
<evidence type="ECO:0000256" key="8">
    <source>
        <dbReference type="ARBA" id="ARBA00022771"/>
    </source>
</evidence>
<keyword evidence="10" id="KW-0539">Nucleus</keyword>
<feature type="domain" description="C2H2-type" evidence="13">
    <location>
        <begin position="568"/>
        <end position="595"/>
    </location>
</feature>
<evidence type="ECO:0000256" key="6">
    <source>
        <dbReference type="ARBA" id="ARBA00022723"/>
    </source>
</evidence>
<feature type="domain" description="C2H2-type" evidence="13">
    <location>
        <begin position="932"/>
        <end position="959"/>
    </location>
</feature>
<dbReference type="InterPro" id="IPR046341">
    <property type="entry name" value="SET_dom_sf"/>
</dbReference>
<proteinExistence type="inferred from homology"/>
<feature type="region of interest" description="Disordered" evidence="12">
    <location>
        <begin position="70"/>
        <end position="97"/>
    </location>
</feature>
<evidence type="ECO:0000256" key="3">
    <source>
        <dbReference type="ARBA" id="ARBA00022603"/>
    </source>
</evidence>
<evidence type="ECO:0000256" key="11">
    <source>
        <dbReference type="PROSITE-ProRule" id="PRU00042"/>
    </source>
</evidence>
<dbReference type="CDD" id="cd19193">
    <property type="entry name" value="PR-SET_PRDM7_9"/>
    <property type="match status" value="1"/>
</dbReference>
<keyword evidence="4" id="KW-0808">Transferase</keyword>
<dbReference type="GO" id="GO:0043565">
    <property type="term" value="F:sequence-specific DNA binding"/>
    <property type="evidence" value="ECO:0007669"/>
    <property type="project" value="UniProtKB-ARBA"/>
</dbReference>
<dbReference type="KEGG" id="cvn:111115202"/>
<dbReference type="InterPro" id="IPR001214">
    <property type="entry name" value="SET_dom"/>
</dbReference>
<dbReference type="GeneID" id="111115202"/>
<dbReference type="GO" id="GO:0005694">
    <property type="term" value="C:chromosome"/>
    <property type="evidence" value="ECO:0007669"/>
    <property type="project" value="UniProtKB-ARBA"/>
</dbReference>
<dbReference type="InterPro" id="IPR003655">
    <property type="entry name" value="aKRAB"/>
</dbReference>
<evidence type="ECO:0000256" key="1">
    <source>
        <dbReference type="ARBA" id="ARBA00004123"/>
    </source>
</evidence>
<dbReference type="PANTHER" id="PTHR24394">
    <property type="entry name" value="ZINC FINGER PROTEIN"/>
    <property type="match status" value="1"/>
</dbReference>
<feature type="domain" description="C2H2-type" evidence="13">
    <location>
        <begin position="960"/>
        <end position="987"/>
    </location>
</feature>
<keyword evidence="5" id="KW-0949">S-adenosyl-L-methionine</keyword>
<feature type="domain" description="C2H2-type" evidence="13">
    <location>
        <begin position="848"/>
        <end position="875"/>
    </location>
</feature>
<dbReference type="GO" id="GO:0045893">
    <property type="term" value="P:positive regulation of DNA-templated transcription"/>
    <property type="evidence" value="ECO:0007669"/>
    <property type="project" value="UniProtKB-ARBA"/>
</dbReference>
<dbReference type="GO" id="GO:0005634">
    <property type="term" value="C:nucleus"/>
    <property type="evidence" value="ECO:0007669"/>
    <property type="project" value="UniProtKB-SubCell"/>
</dbReference>
<dbReference type="FunFam" id="3.30.160.60:FF:002343">
    <property type="entry name" value="Zinc finger protein 33A"/>
    <property type="match status" value="2"/>
</dbReference>
<keyword evidence="7" id="KW-0677">Repeat</keyword>
<evidence type="ECO:0000313" key="17">
    <source>
        <dbReference type="RefSeq" id="XP_022309566.1"/>
    </source>
</evidence>
<feature type="domain" description="C2H2-type" evidence="13">
    <location>
        <begin position="708"/>
        <end position="735"/>
    </location>
</feature>
<keyword evidence="16" id="KW-1185">Reference proteome</keyword>
<feature type="domain" description="C2H2-type" evidence="13">
    <location>
        <begin position="736"/>
        <end position="763"/>
    </location>
</feature>
<dbReference type="Proteomes" id="UP000694844">
    <property type="component" value="Chromosome 9"/>
</dbReference>
<dbReference type="GO" id="GO:0000981">
    <property type="term" value="F:DNA-binding transcription factor activity, RNA polymerase II-specific"/>
    <property type="evidence" value="ECO:0007669"/>
    <property type="project" value="TreeGrafter"/>
</dbReference>
<feature type="compositionally biased region" description="Basic and acidic residues" evidence="12">
    <location>
        <begin position="509"/>
        <end position="519"/>
    </location>
</feature>
<feature type="domain" description="C2H2-type" evidence="13">
    <location>
        <begin position="624"/>
        <end position="651"/>
    </location>
</feature>
<evidence type="ECO:0000259" key="15">
    <source>
        <dbReference type="PROSITE" id="PS50806"/>
    </source>
</evidence>
<dbReference type="GO" id="GO:0008270">
    <property type="term" value="F:zinc ion binding"/>
    <property type="evidence" value="ECO:0007669"/>
    <property type="project" value="UniProtKB-KW"/>
</dbReference>
<accession>A0A8B8C3L9</accession>
<sequence>MASFNNYEFPSDDIIQKLEAKDYSITEFFSKAELEKLSEYEMKRYKNMRKNYELMLAVGLPAVMPEFMKGPKSRMKRKPKKEESDSDEEWTPYKSSREKKQTVRYSIPLKERTVKQPTHIIKTKADKKPKKVEQRVYPLRVQQRLNYMDVEVPDDDDFIFCEECNREHEGDCPYHGPLKIVNDTKQPLGVTDRARKTLPQGLSVRKSSIPNAGEGVFAEQFIPKRTQFGPYEGEITDNQEEAHETGYAWQIYKQGRPSHFVNAFKEPISNWMRYVNCARSEFEQNLVAFQHQGQIFYRSFKDIAAGTELLVWYGHDYGKELGIFRSDVAITPKLVNGEEVYSCPMCPVGFSTADWLSKHCKYKHGLNLSNNVLPQTDKGCNNHFPIHNFIENQKKKNQNCDQSKPKFQKKVERGDQIRQWCSQIDDLHVDTHFDETGTDTNDEKENESPVTEKKENNRVIQTFRNGTREKSALKVDLQASSQIRKCQLNVETLNLQQNQERHVRRHSSQNHDNRDEGNRHSVQSGNLKRSIAEKTEGASFIRDNCVKSSSERKYSPKHTKTQKEKNPYKCDVCGKTFNKTGNLQKHMRIHTGEKPYKCDVCGKAFNRKEHLQTHMRIHTGEKPYKCDVCGKAFTETGDLKKHMRIHTGGKPYKCDVCGKAFTVTGHLQRHMRIHTGEKPYKCDVCGKAFTETGHLQSHMRIHTGEKPYKCDVCGKAFTETGHLQSHMRIHTGEKPYKCDVCGKAFNRTETLQKHMRIHTGEKPYKCDVCGKAFNQTQNLKKHMRIHTGEKPYKCDVCGKAFNQTEHLQTHMRTHTGEKPYKCDVCGKAFTVTGHLQTHMRIHTGDKPYKCDMCGKAFTETGDLKKHMRIHTGEKPYKCDMCGKAFNQTQHLQKHMRIHTGEKPYKCDVCGKAFNRTETLQTHMRTHTGEKPYKCDVCGKAFTVTGSLQTHMRIHTGEKPYKCDVCGKAFNKTGNLQKHMRIHTGEKPYKCDVCGKAFNQTQHLQKHMRIHTGEKPYKCDVCGKAFTVTGDLQTHMRIHTGEKPYKCDVCGKAFNKTGNLQRHMNTHA</sequence>
<dbReference type="PANTHER" id="PTHR24394:SF29">
    <property type="entry name" value="MYONEURIN"/>
    <property type="match status" value="1"/>
</dbReference>
<evidence type="ECO:0000256" key="12">
    <source>
        <dbReference type="SAM" id="MobiDB-lite"/>
    </source>
</evidence>
<dbReference type="PROSITE" id="PS00028">
    <property type="entry name" value="ZINC_FINGER_C2H2_1"/>
    <property type="match status" value="19"/>
</dbReference>
<dbReference type="RefSeq" id="XP_022309566.1">
    <property type="nucleotide sequence ID" value="XM_022453858.1"/>
</dbReference>
<dbReference type="GO" id="GO:0042054">
    <property type="term" value="F:histone methyltransferase activity"/>
    <property type="evidence" value="ECO:0007669"/>
    <property type="project" value="InterPro"/>
</dbReference>
<feature type="domain" description="SET" evidence="14">
    <location>
        <begin position="200"/>
        <end position="314"/>
    </location>
</feature>
<keyword evidence="3" id="KW-0489">Methyltransferase</keyword>
<organism evidence="16 17">
    <name type="scientific">Crassostrea virginica</name>
    <name type="common">Eastern oyster</name>
    <dbReference type="NCBI Taxonomy" id="6565"/>
    <lineage>
        <taxon>Eukaryota</taxon>
        <taxon>Metazoa</taxon>
        <taxon>Spiralia</taxon>
        <taxon>Lophotrochozoa</taxon>
        <taxon>Mollusca</taxon>
        <taxon>Bivalvia</taxon>
        <taxon>Autobranchia</taxon>
        <taxon>Pteriomorphia</taxon>
        <taxon>Ostreida</taxon>
        <taxon>Ostreoidea</taxon>
        <taxon>Ostreidae</taxon>
        <taxon>Crassostrea</taxon>
    </lineage>
</organism>
<dbReference type="SMART" id="SM00317">
    <property type="entry name" value="SET"/>
    <property type="match status" value="1"/>
</dbReference>
<dbReference type="SMART" id="SM00355">
    <property type="entry name" value="ZnF_C2H2"/>
    <property type="match status" value="19"/>
</dbReference>
<dbReference type="AlphaFoldDB" id="A0A8B8C3L9"/>
<feature type="domain" description="KRAB-related" evidence="15">
    <location>
        <begin position="17"/>
        <end position="80"/>
    </location>
</feature>
<evidence type="ECO:0000313" key="16">
    <source>
        <dbReference type="Proteomes" id="UP000694844"/>
    </source>
</evidence>
<feature type="domain" description="C2H2-type" evidence="13">
    <location>
        <begin position="652"/>
        <end position="679"/>
    </location>
</feature>
<feature type="compositionally biased region" description="Basic and acidic residues" evidence="12">
    <location>
        <begin position="432"/>
        <end position="457"/>
    </location>
</feature>
<evidence type="ECO:0000256" key="9">
    <source>
        <dbReference type="ARBA" id="ARBA00022833"/>
    </source>
</evidence>
<feature type="domain" description="C2H2-type" evidence="13">
    <location>
        <begin position="1016"/>
        <end position="1043"/>
    </location>
</feature>
<keyword evidence="9" id="KW-0862">Zinc</keyword>
<dbReference type="Pfam" id="PF21549">
    <property type="entry name" value="PRDM2_PR"/>
    <property type="match status" value="1"/>
</dbReference>
<feature type="region of interest" description="Disordered" evidence="12">
    <location>
        <begin position="497"/>
        <end position="533"/>
    </location>
</feature>
<feature type="domain" description="C2H2-type" evidence="13">
    <location>
        <begin position="792"/>
        <end position="819"/>
    </location>
</feature>
<dbReference type="FunFam" id="3.30.160.60:FF:001732">
    <property type="entry name" value="Zgc:162936"/>
    <property type="match status" value="1"/>
</dbReference>
<dbReference type="PROSITE" id="PS50806">
    <property type="entry name" value="KRAB_RELATED"/>
    <property type="match status" value="1"/>
</dbReference>
<feature type="domain" description="C2H2-type" evidence="13">
    <location>
        <begin position="876"/>
        <end position="903"/>
    </location>
</feature>
<dbReference type="InterPro" id="IPR036236">
    <property type="entry name" value="Znf_C2H2_sf"/>
</dbReference>
<dbReference type="InterPro" id="IPR013087">
    <property type="entry name" value="Znf_C2H2_type"/>
</dbReference>
<dbReference type="GO" id="GO:0032259">
    <property type="term" value="P:methylation"/>
    <property type="evidence" value="ECO:0007669"/>
    <property type="project" value="UniProtKB-KW"/>
</dbReference>
<keyword evidence="8 11" id="KW-0863">Zinc-finger</keyword>
<evidence type="ECO:0000259" key="14">
    <source>
        <dbReference type="PROSITE" id="PS50280"/>
    </source>
</evidence>
<dbReference type="FunFam" id="3.30.160.60:FF:000512">
    <property type="entry name" value="zinc finger protein 197 isoform X1"/>
    <property type="match status" value="6"/>
</dbReference>
<feature type="domain" description="C2H2-type" evidence="13">
    <location>
        <begin position="904"/>
        <end position="931"/>
    </location>
</feature>
<keyword evidence="6" id="KW-0479">Metal-binding</keyword>
<evidence type="ECO:0000256" key="5">
    <source>
        <dbReference type="ARBA" id="ARBA00022691"/>
    </source>
</evidence>
<dbReference type="RefSeq" id="XP_022309567.1">
    <property type="nucleotide sequence ID" value="XM_022453859.1"/>
</dbReference>
<feature type="domain" description="C2H2-type" evidence="13">
    <location>
        <begin position="1044"/>
        <end position="1067"/>
    </location>
</feature>
<dbReference type="OrthoDB" id="9439254at2759"/>